<gene>
    <name evidence="3" type="ORF">CENDO_07450</name>
</gene>
<organism evidence="3 4">
    <name type="scientific">Corynebacterium endometrii</name>
    <dbReference type="NCBI Taxonomy" id="2488819"/>
    <lineage>
        <taxon>Bacteria</taxon>
        <taxon>Bacillati</taxon>
        <taxon>Actinomycetota</taxon>
        <taxon>Actinomycetes</taxon>
        <taxon>Mycobacteriales</taxon>
        <taxon>Corynebacteriaceae</taxon>
        <taxon>Corynebacterium</taxon>
    </lineage>
</organism>
<accession>A0A4P7QIN0</accession>
<evidence type="ECO:0000313" key="3">
    <source>
        <dbReference type="EMBL" id="QCB28764.1"/>
    </source>
</evidence>
<protein>
    <recommendedName>
        <fullName evidence="5">Secreted protein</fullName>
    </recommendedName>
</protein>
<evidence type="ECO:0008006" key="5">
    <source>
        <dbReference type="Google" id="ProtNLM"/>
    </source>
</evidence>
<evidence type="ECO:0000256" key="1">
    <source>
        <dbReference type="SAM" id="MobiDB-lite"/>
    </source>
</evidence>
<evidence type="ECO:0000256" key="2">
    <source>
        <dbReference type="SAM" id="SignalP"/>
    </source>
</evidence>
<evidence type="ECO:0000313" key="4">
    <source>
        <dbReference type="Proteomes" id="UP000296352"/>
    </source>
</evidence>
<dbReference type="PROSITE" id="PS51257">
    <property type="entry name" value="PROKAR_LIPOPROTEIN"/>
    <property type="match status" value="1"/>
</dbReference>
<reference evidence="3 4" key="1">
    <citation type="submission" date="2019-04" db="EMBL/GenBank/DDBJ databases">
        <title>Corynebacterium endometrii sp. nov., isolated from the uterus of a cow with endometritis.</title>
        <authorList>
            <person name="Ballas P."/>
            <person name="Ruckert C."/>
            <person name="Wagener K."/>
            <person name="Drillich M."/>
            <person name="Kaempfer P."/>
            <person name="Busse H.-J."/>
            <person name="Ehling-Schulz M."/>
        </authorList>
    </citation>
    <scope>NUCLEOTIDE SEQUENCE [LARGE SCALE GENOMIC DNA]</scope>
    <source>
        <strain evidence="3 4">LMM-1653</strain>
    </source>
</reference>
<keyword evidence="2" id="KW-0732">Signal</keyword>
<dbReference type="KEGG" id="cee:CENDO_07450"/>
<keyword evidence="4" id="KW-1185">Reference proteome</keyword>
<feature type="region of interest" description="Disordered" evidence="1">
    <location>
        <begin position="25"/>
        <end position="120"/>
    </location>
</feature>
<proteinExistence type="predicted"/>
<dbReference type="RefSeq" id="WP_136141459.1">
    <property type="nucleotide sequence ID" value="NZ_CP039247.1"/>
</dbReference>
<feature type="signal peptide" evidence="2">
    <location>
        <begin position="1"/>
        <end position="20"/>
    </location>
</feature>
<dbReference type="Proteomes" id="UP000296352">
    <property type="component" value="Chromosome"/>
</dbReference>
<dbReference type="AlphaFoldDB" id="A0A4P7QIN0"/>
<dbReference type="OrthoDB" id="4426207at2"/>
<sequence length="233" mass="23823" precursor="true">MNTAKKSVIAIALGASLTLAACGSEEDAAAGSTTVTSTTAAAPSGEGSAQDAEKKAAAASSAPASEDAEPKPQPSGEADNPPAAPPAGGEQTPQTMANPFEGQPASPGSAEGQPLEGGQQADQATIDALMAVSQGLYATTTLREFSEYVPAHTCQRVLDAQEEDLRTYDYNSIPDIPLDSLGVNWSQTNVESLNDVRVDGDVASATVVVASGGGQETSTMRFEREGGEWKFCQ</sequence>
<feature type="compositionally biased region" description="Low complexity" evidence="1">
    <location>
        <begin position="29"/>
        <end position="42"/>
    </location>
</feature>
<dbReference type="EMBL" id="CP039247">
    <property type="protein sequence ID" value="QCB28764.1"/>
    <property type="molecule type" value="Genomic_DNA"/>
</dbReference>
<feature type="chain" id="PRO_5038532166" description="Secreted protein" evidence="2">
    <location>
        <begin position="21"/>
        <end position="233"/>
    </location>
</feature>
<name>A0A4P7QIN0_9CORY</name>